<dbReference type="PIRSF" id="PIRSF005962">
    <property type="entry name" value="Pept_M20D_amidohydro"/>
    <property type="match status" value="1"/>
</dbReference>
<accession>A0ABV9NS18</accession>
<evidence type="ECO:0000313" key="3">
    <source>
        <dbReference type="Proteomes" id="UP001595896"/>
    </source>
</evidence>
<dbReference type="Gene3D" id="3.40.630.10">
    <property type="entry name" value="Zn peptidases"/>
    <property type="match status" value="1"/>
</dbReference>
<dbReference type="SUPFAM" id="SSF55031">
    <property type="entry name" value="Bacterial exopeptidase dimerisation domain"/>
    <property type="match status" value="1"/>
</dbReference>
<evidence type="ECO:0000259" key="1">
    <source>
        <dbReference type="Pfam" id="PF07687"/>
    </source>
</evidence>
<sequence>MDTILQTYEELHRLAEPSWQEEKTSRYLQQRLKEAGFSLTTFEGHHGFFAEIKGETEDVLMLRADMDALPYEIEDGTVYRHTCGHDAHSSIVLHTALNLKDTLPKHTLRFLFQPAEETAAGALQMIRDGVLDRVVFLAGLHVRPLSELAAEEASAGIRHGATIAVKGRVTGEAAHAARASTGINALYAAGRLMRKLETFSIDGQSAVMTKLKAGTSVNTVPDEAVFELDLRAPDNEAMERIWEKMQQAADDVEAETGSRFALEAAEHAPAAVIDSRAANCARRAIAGVCHVADVLKTPGAEDFHHYTNVKEAPAAVMVGLGSGLTPGLHHPDMTFDLRALPKGVEIMTALLAEADLVDWRDEA</sequence>
<feature type="domain" description="Peptidase M20 dimerisation" evidence="1">
    <location>
        <begin position="165"/>
        <end position="254"/>
    </location>
</feature>
<protein>
    <submittedName>
        <fullName evidence="2">Amidohydrolase</fullName>
    </submittedName>
</protein>
<comment type="caution">
    <text evidence="2">The sequence shown here is derived from an EMBL/GenBank/DDBJ whole genome shotgun (WGS) entry which is preliminary data.</text>
</comment>
<dbReference type="InterPro" id="IPR036264">
    <property type="entry name" value="Bact_exopeptidase_dim_dom"/>
</dbReference>
<dbReference type="InterPro" id="IPR017439">
    <property type="entry name" value="Amidohydrolase"/>
</dbReference>
<dbReference type="EMBL" id="JBHSGK010000003">
    <property type="protein sequence ID" value="MFC4735230.1"/>
    <property type="molecule type" value="Genomic_DNA"/>
</dbReference>
<name>A0ABV9NS18_9BACI</name>
<dbReference type="InterPro" id="IPR002933">
    <property type="entry name" value="Peptidase_M20"/>
</dbReference>
<organism evidence="2 3">
    <name type="scientific">Bacillus daqingensis</name>
    <dbReference type="NCBI Taxonomy" id="872396"/>
    <lineage>
        <taxon>Bacteria</taxon>
        <taxon>Bacillati</taxon>
        <taxon>Bacillota</taxon>
        <taxon>Bacilli</taxon>
        <taxon>Bacillales</taxon>
        <taxon>Bacillaceae</taxon>
        <taxon>Bacillus</taxon>
    </lineage>
</organism>
<dbReference type="Proteomes" id="UP001595896">
    <property type="component" value="Unassembled WGS sequence"/>
</dbReference>
<dbReference type="NCBIfam" id="TIGR01891">
    <property type="entry name" value="amidohydrolases"/>
    <property type="match status" value="1"/>
</dbReference>
<dbReference type="RefSeq" id="WP_377907855.1">
    <property type="nucleotide sequence ID" value="NZ_JBHSGK010000003.1"/>
</dbReference>
<dbReference type="Pfam" id="PF01546">
    <property type="entry name" value="Peptidase_M20"/>
    <property type="match status" value="1"/>
</dbReference>
<dbReference type="PANTHER" id="PTHR11014:SF122">
    <property type="entry name" value="AMIDOHYDROLASE AMHX"/>
    <property type="match status" value="1"/>
</dbReference>
<dbReference type="Pfam" id="PF07687">
    <property type="entry name" value="M20_dimer"/>
    <property type="match status" value="1"/>
</dbReference>
<dbReference type="Gene3D" id="3.30.70.360">
    <property type="match status" value="1"/>
</dbReference>
<keyword evidence="3" id="KW-1185">Reference proteome</keyword>
<proteinExistence type="predicted"/>
<evidence type="ECO:0000313" key="2">
    <source>
        <dbReference type="EMBL" id="MFC4735230.1"/>
    </source>
</evidence>
<dbReference type="InterPro" id="IPR011650">
    <property type="entry name" value="Peptidase_M20_dimer"/>
</dbReference>
<dbReference type="SUPFAM" id="SSF53187">
    <property type="entry name" value="Zn-dependent exopeptidases"/>
    <property type="match status" value="1"/>
</dbReference>
<dbReference type="PANTHER" id="PTHR11014">
    <property type="entry name" value="PEPTIDASE M20 FAMILY MEMBER"/>
    <property type="match status" value="1"/>
</dbReference>
<gene>
    <name evidence="2" type="ORF">ACFO4L_01415</name>
</gene>
<reference evidence="3" key="1">
    <citation type="journal article" date="2019" name="Int. J. Syst. Evol. Microbiol.">
        <title>The Global Catalogue of Microorganisms (GCM) 10K type strain sequencing project: providing services to taxonomists for standard genome sequencing and annotation.</title>
        <authorList>
            <consortium name="The Broad Institute Genomics Platform"/>
            <consortium name="The Broad Institute Genome Sequencing Center for Infectious Disease"/>
            <person name="Wu L."/>
            <person name="Ma J."/>
        </authorList>
    </citation>
    <scope>NUCLEOTIDE SEQUENCE [LARGE SCALE GENOMIC DNA]</scope>
    <source>
        <strain evidence="3">JCM 12165</strain>
    </source>
</reference>